<dbReference type="FunFam" id="3.40.50.720:FF:000084">
    <property type="entry name" value="Short-chain dehydrogenase reductase"/>
    <property type="match status" value="1"/>
</dbReference>
<name>D8IR95_HERSS</name>
<dbReference type="AlphaFoldDB" id="D8IR95"/>
<dbReference type="PROSITE" id="PS00061">
    <property type="entry name" value="ADH_SHORT"/>
    <property type="match status" value="1"/>
</dbReference>
<evidence type="ECO:0000256" key="1">
    <source>
        <dbReference type="ARBA" id="ARBA00006484"/>
    </source>
</evidence>
<organism evidence="4 5">
    <name type="scientific">Herbaspirillum seropedicae (strain SmR1)</name>
    <dbReference type="NCBI Taxonomy" id="757424"/>
    <lineage>
        <taxon>Bacteria</taxon>
        <taxon>Pseudomonadati</taxon>
        <taxon>Pseudomonadota</taxon>
        <taxon>Betaproteobacteria</taxon>
        <taxon>Burkholderiales</taxon>
        <taxon>Oxalobacteraceae</taxon>
        <taxon>Herbaspirillum</taxon>
    </lineage>
</organism>
<dbReference type="GO" id="GO:0016614">
    <property type="term" value="F:oxidoreductase activity, acting on CH-OH group of donors"/>
    <property type="evidence" value="ECO:0007669"/>
    <property type="project" value="UniProtKB-ARBA"/>
</dbReference>
<feature type="region of interest" description="Disordered" evidence="3">
    <location>
        <begin position="60"/>
        <end position="120"/>
    </location>
</feature>
<dbReference type="PANTHER" id="PTHR48107:SF16">
    <property type="entry name" value="NADPH-DEPENDENT ALDEHYDE REDUCTASE 1, CHLOROPLASTIC"/>
    <property type="match status" value="1"/>
</dbReference>
<dbReference type="eggNOG" id="COG1028">
    <property type="taxonomic scope" value="Bacteria"/>
</dbReference>
<evidence type="ECO:0000256" key="3">
    <source>
        <dbReference type="SAM" id="MobiDB-lite"/>
    </source>
</evidence>
<keyword evidence="5" id="KW-1185">Reference proteome</keyword>
<evidence type="ECO:0000313" key="4">
    <source>
        <dbReference type="EMBL" id="ADJ65221.1"/>
    </source>
</evidence>
<dbReference type="Proteomes" id="UP000000329">
    <property type="component" value="Chromosome"/>
</dbReference>
<evidence type="ECO:0000313" key="5">
    <source>
        <dbReference type="Proteomes" id="UP000000329"/>
    </source>
</evidence>
<dbReference type="STRING" id="757424.Hsero_3743"/>
<dbReference type="Gene3D" id="3.40.50.720">
    <property type="entry name" value="NAD(P)-binding Rossmann-like Domain"/>
    <property type="match status" value="1"/>
</dbReference>
<protein>
    <submittedName>
        <fullName evidence="4">Short-chain dehydrogenase protein</fullName>
    </submittedName>
</protein>
<dbReference type="EMBL" id="CP002039">
    <property type="protein sequence ID" value="ADJ65221.1"/>
    <property type="molecule type" value="Genomic_DNA"/>
</dbReference>
<dbReference type="KEGG" id="hse:Hsero_3743"/>
<comment type="similarity">
    <text evidence="1">Belongs to the short-chain dehydrogenases/reductases (SDR) family.</text>
</comment>
<keyword evidence="2" id="KW-0560">Oxidoreductase</keyword>
<dbReference type="InterPro" id="IPR020904">
    <property type="entry name" value="Sc_DH/Rdtase_CS"/>
</dbReference>
<dbReference type="InterPro" id="IPR002347">
    <property type="entry name" value="SDR_fam"/>
</dbReference>
<dbReference type="CDD" id="cd05355">
    <property type="entry name" value="SDR_c1"/>
    <property type="match status" value="1"/>
</dbReference>
<gene>
    <name evidence="4" type="ordered locus">Hsero_3743</name>
</gene>
<proteinExistence type="inferred from homology"/>
<reference evidence="4 5" key="1">
    <citation type="submission" date="2010-04" db="EMBL/GenBank/DDBJ databases">
        <title>The genome of Herbaspirillum seropedicae SmR1, an endophytic, nitrogen-fixing, plant-growth promoting beta-Proteobacteria.</title>
        <authorList>
            <person name="Pedrosa F.O."/>
            <person name="Monteiro R.A."/>
            <person name="Wassem R."/>
            <person name="Cruz L.M."/>
            <person name="Ayub R.A."/>
            <person name="Colauto N.B."/>
            <person name="Fernandez M.A."/>
            <person name="Fungaro M.H.P."/>
            <person name="Grisard E.C."/>
            <person name="Hungria M."/>
            <person name="Madeira H.M.F."/>
            <person name="Nodari R.O."/>
            <person name="Osaku C.A."/>
            <person name="Petzl-Erler M.L."/>
            <person name="Terenzi H."/>
            <person name="Vieira L.G.E."/>
            <person name="Almeida M.I.M."/>
            <person name="Alves L.R."/>
            <person name="Arantes O.M.N."/>
            <person name="Balsanelli E."/>
            <person name="Barcellos F.G."/>
            <person name="Baura V.A."/>
            <person name="Binde D.R."/>
            <person name="Campo R.J."/>
            <person name="Chubatsu L.S."/>
            <person name="Chueire L.M.O."/>
            <person name="Ciferri R.R."/>
            <person name="Correa L.C."/>
            <person name="da Conceicao Silva J.L."/>
            <person name="Dabul A.N.G."/>
            <person name="Dambros B.P."/>
            <person name="Faoro H."/>
            <person name="Favetti A."/>
            <person name="Friedermann G."/>
            <person name="Furlaneto M.C."/>
            <person name="Gasques L.S."/>
            <person name="Gimenes C.C.T."/>
            <person name="Gioppo N.M.R."/>
            <person name="Glienke-Blanco C."/>
            <person name="Godoy L.P."/>
            <person name="Guerra M.P."/>
            <person name="Karp S."/>
            <person name="Kava-Cordeiro V."/>
            <person name="Margarido V.P."/>
            <person name="Mathioni S.M."/>
            <person name="Menck-Soares M.A."/>
            <person name="Murace N.K."/>
            <person name="Nicolas M.F."/>
            <person name="Oliveira C.E.C."/>
            <person name="Pagnan N.A.B."/>
            <person name="Pamphile J.A."/>
            <person name="Patussi E.V."/>
            <person name="Pereira L.F.P."/>
            <person name="Pereira-Ferrari L."/>
            <person name="Pinto F.G.S."/>
            <person name="Precoma C."/>
            <person name="Prioli A.J."/>
            <person name="Prioli S.M.A.P."/>
            <person name="Raittz R.T."/>
            <person name="Ramos H.J.O."/>
            <person name="Ribeiro E.M.S.F."/>
            <person name="Rigo L.U."/>
            <person name="Rocha C.L.M.S.C."/>
            <person name="Rocha S.N."/>
            <person name="Santos K."/>
            <person name="Satori D."/>
            <person name="Silva A.G."/>
            <person name="Simao R.C.G."/>
            <person name="Soares M.A.M."/>
            <person name="Souza E.M."/>
            <person name="Steffens M.B.R."/>
            <person name="Steindel M."/>
            <person name="Tadra-Sfeir M.Z."/>
            <person name="Takahashi E.K."/>
            <person name="Torres R.A."/>
            <person name="Valle J.S."/>
            <person name="Vernal J.I."/>
            <person name="Vilas-Boas L.A."/>
            <person name="Watanabe M.A.E."/>
            <person name="Weiss V.A."/>
            <person name="Yates M.A."/>
            <person name="Souza E.M."/>
        </authorList>
    </citation>
    <scope>NUCLEOTIDE SEQUENCE [LARGE SCALE GENOMIC DNA]</scope>
    <source>
        <strain evidence="4 5">SmR1</strain>
    </source>
</reference>
<dbReference type="PRINTS" id="PR00080">
    <property type="entry name" value="SDRFAMILY"/>
</dbReference>
<dbReference type="PRINTS" id="PR00081">
    <property type="entry name" value="GDHRDH"/>
</dbReference>
<feature type="compositionally biased region" description="Basic and acidic residues" evidence="3">
    <location>
        <begin position="78"/>
        <end position="89"/>
    </location>
</feature>
<accession>D8IR95</accession>
<evidence type="ECO:0000256" key="2">
    <source>
        <dbReference type="ARBA" id="ARBA00023002"/>
    </source>
</evidence>
<feature type="compositionally biased region" description="Polar residues" evidence="3">
    <location>
        <begin position="95"/>
        <end position="106"/>
    </location>
</feature>
<sequence>MEHGPLRWAVFHFRHGRSNLLGCASPSSDREKAVKRRLDPPHRLIFSLSVIIVSEPLHPHQGAGLQTPARAASTMNDHSMEDSMSKTEIDALPAQHQSHQPGSEQQMEPRPHSAPAGEPGRRLAGKVALITGGDSGIGRAVALAYAREGARLAIVYLDEEEDARQTQKDVQALDAPCLLLPGDVGSPEFCRSAVRAVMDAYGRLDVLVNNAAQQYPAQSIEEISQAQLEHTFRTNIFSMFYMVKEAMPFLTRGARIINTTSVTAYRGSKHLVDYAATKGAIVAFTRSLSQQLASAGIHVNAVAPGPIWTPLIPASFSAEEVASFGKNVPLGRPGQPDEVAPAYVFLATEGASYMTGQVLHPNGGEIVNT</sequence>
<dbReference type="Pfam" id="PF13561">
    <property type="entry name" value="adh_short_C2"/>
    <property type="match status" value="1"/>
</dbReference>
<dbReference type="HOGENOM" id="CLU_010194_4_1_4"/>
<dbReference type="PANTHER" id="PTHR48107">
    <property type="entry name" value="NADPH-DEPENDENT ALDEHYDE REDUCTASE-LIKE PROTEIN, CHLOROPLASTIC-RELATED"/>
    <property type="match status" value="1"/>
</dbReference>
<dbReference type="SUPFAM" id="SSF51735">
    <property type="entry name" value="NAD(P)-binding Rossmann-fold domains"/>
    <property type="match status" value="1"/>
</dbReference>
<dbReference type="InterPro" id="IPR036291">
    <property type="entry name" value="NAD(P)-bd_dom_sf"/>
</dbReference>